<dbReference type="GO" id="GO:0009052">
    <property type="term" value="P:pentose-phosphate shunt, non-oxidative branch"/>
    <property type="evidence" value="ECO:0007669"/>
    <property type="project" value="TreeGrafter"/>
</dbReference>
<organism evidence="2 3">
    <name type="scientific">Fusarium oxysporum (strain Fo5176)</name>
    <name type="common">Fusarium vascular wilt</name>
    <dbReference type="NCBI Taxonomy" id="660025"/>
    <lineage>
        <taxon>Eukaryota</taxon>
        <taxon>Fungi</taxon>
        <taxon>Dikarya</taxon>
        <taxon>Ascomycota</taxon>
        <taxon>Pezizomycotina</taxon>
        <taxon>Sordariomycetes</taxon>
        <taxon>Hypocreomycetidae</taxon>
        <taxon>Hypocreales</taxon>
        <taxon>Nectriaceae</taxon>
        <taxon>Fusarium</taxon>
        <taxon>Fusarium oxysporum species complex</taxon>
    </lineage>
</organism>
<gene>
    <name evidence="2" type="primary">28951320</name>
</gene>
<reference evidence="3" key="1">
    <citation type="journal article" date="2012" name="Mol. Plant Microbe Interact.">
        <title>A highly conserved effector in Fusarium oxysporum is required for full virulence on Arabidopsis.</title>
        <authorList>
            <person name="Thatcher L.F."/>
            <person name="Gardiner D.M."/>
            <person name="Kazan K."/>
            <person name="Manners J."/>
        </authorList>
    </citation>
    <scope>NUCLEOTIDE SEQUENCE [LARGE SCALE GENOMIC DNA]</scope>
    <source>
        <strain evidence="3">Fo5176</strain>
    </source>
</reference>
<reference evidence="2" key="2">
    <citation type="submission" date="2025-08" db="UniProtKB">
        <authorList>
            <consortium name="EnsemblFungi"/>
        </authorList>
    </citation>
    <scope>IDENTIFICATION</scope>
    <source>
        <strain evidence="2">4287 / CBS 123668 / FGSC 9935 / NRRL 34936</strain>
    </source>
</reference>
<dbReference type="GO" id="GO:0005975">
    <property type="term" value="P:carbohydrate metabolic process"/>
    <property type="evidence" value="ECO:0007669"/>
    <property type="project" value="InterPro"/>
</dbReference>
<name>A0A0D2Y0K8_FUSOF</name>
<dbReference type="Gene3D" id="3.20.20.70">
    <property type="entry name" value="Aldolase class I"/>
    <property type="match status" value="1"/>
</dbReference>
<dbReference type="InterPro" id="IPR013785">
    <property type="entry name" value="Aldolase_TIM"/>
</dbReference>
<dbReference type="PANTHER" id="PTHR10683:SF39">
    <property type="entry name" value="TRANSALDOLASE"/>
    <property type="match status" value="1"/>
</dbReference>
<dbReference type="EnsemblFungi" id="FOXG_09797T0">
    <property type="protein sequence ID" value="FOXG_09797P0"/>
    <property type="gene ID" value="FOXG_09797"/>
</dbReference>
<evidence type="ECO:0000256" key="1">
    <source>
        <dbReference type="ARBA" id="ARBA00023270"/>
    </source>
</evidence>
<keyword evidence="1" id="KW-0704">Schiff base</keyword>
<evidence type="ECO:0000313" key="3">
    <source>
        <dbReference type="Proteomes" id="UP000002489"/>
    </source>
</evidence>
<dbReference type="InterPro" id="IPR001585">
    <property type="entry name" value="TAL/FSA"/>
</dbReference>
<protein>
    <submittedName>
        <fullName evidence="2">Uncharacterized protein</fullName>
    </submittedName>
</protein>
<dbReference type="AlphaFoldDB" id="A0A0D2Y0K8"/>
<sequence>MSKVTWLDKLQQQVKIDIDCMDPEEAKRFLPFKPYDQTSNQRLVYEQIISPENRELFLKTVEEGKDEGWEVILDRMSALLCAKNMENIQGRVLLQTSAFYAYDTEKVISQARSYAREFEKLGISKDRICIKIPCTGPALNASPVLLREGIRTLGTSLFSVTQAIAASQAETLSISPYYNFPWYHTDREQWPNAKDPALDHPMSPRIVQIQQIYKRLREETGKTQPLLKPASFISAREAMAMAELGCDHATIPEDILLQLSLLDAEANAPPGGDSYMKNGTPSQRIAHLAQVDPLIGPDWPGLPTLDINYLADNGAALTQAIVADPVTQRGLDEAIEAFKANELQIRDAIEGALKQF</sequence>
<dbReference type="VEuPathDB" id="FungiDB:FOXG_09797"/>
<evidence type="ECO:0000313" key="2">
    <source>
        <dbReference type="EnsemblFungi" id="FOXG_09797P0"/>
    </source>
</evidence>
<dbReference type="STRING" id="426428.A0A0D2Y0K8"/>
<dbReference type="PANTHER" id="PTHR10683">
    <property type="entry name" value="TRANSALDOLASE"/>
    <property type="match status" value="1"/>
</dbReference>
<dbReference type="GO" id="GO:0004801">
    <property type="term" value="F:transaldolase activity"/>
    <property type="evidence" value="ECO:0007669"/>
    <property type="project" value="TreeGrafter"/>
</dbReference>
<dbReference type="Proteomes" id="UP000002489">
    <property type="component" value="Unassembled WGS sequence"/>
</dbReference>
<dbReference type="SUPFAM" id="SSF51569">
    <property type="entry name" value="Aldolase"/>
    <property type="match status" value="1"/>
</dbReference>
<accession>A0A0D2Y0K8</accession>
<dbReference type="Pfam" id="PF00923">
    <property type="entry name" value="TAL_FSA"/>
    <property type="match status" value="1"/>
</dbReference>
<proteinExistence type="predicted"/>